<evidence type="ECO:0000313" key="5">
    <source>
        <dbReference type="EMBL" id="PKK90565.1"/>
    </source>
</evidence>
<dbReference type="SUPFAM" id="SSF52540">
    <property type="entry name" value="P-loop containing nucleoside triphosphate hydrolases"/>
    <property type="match status" value="1"/>
</dbReference>
<dbReference type="PROSITE" id="PS00662">
    <property type="entry name" value="T2SP_E"/>
    <property type="match status" value="1"/>
</dbReference>
<evidence type="ECO:0000259" key="4">
    <source>
        <dbReference type="PROSITE" id="PS00662"/>
    </source>
</evidence>
<organism evidence="5 6">
    <name type="scientific">Candidatus Wallbacteria bacterium HGW-Wallbacteria-1</name>
    <dbReference type="NCBI Taxonomy" id="2013854"/>
    <lineage>
        <taxon>Bacteria</taxon>
        <taxon>Candidatus Walliibacteriota</taxon>
    </lineage>
</organism>
<proteinExistence type="inferred from homology"/>
<gene>
    <name evidence="5" type="ORF">CVV64_09400</name>
</gene>
<evidence type="ECO:0000256" key="3">
    <source>
        <dbReference type="ARBA" id="ARBA00022840"/>
    </source>
</evidence>
<dbReference type="GO" id="GO:0005886">
    <property type="term" value="C:plasma membrane"/>
    <property type="evidence" value="ECO:0007669"/>
    <property type="project" value="TreeGrafter"/>
</dbReference>
<dbReference type="Gene3D" id="3.30.450.90">
    <property type="match status" value="1"/>
</dbReference>
<dbReference type="InterPro" id="IPR037257">
    <property type="entry name" value="T2SS_E_N_sf"/>
</dbReference>
<feature type="domain" description="Bacterial type II secretion system protein E" evidence="4">
    <location>
        <begin position="433"/>
        <end position="447"/>
    </location>
</feature>
<evidence type="ECO:0000256" key="2">
    <source>
        <dbReference type="ARBA" id="ARBA00022741"/>
    </source>
</evidence>
<comment type="similarity">
    <text evidence="1">Belongs to the GSP E family.</text>
</comment>
<comment type="caution">
    <text evidence="5">The sequence shown here is derived from an EMBL/GenBank/DDBJ whole genome shotgun (WGS) entry which is preliminary data.</text>
</comment>
<evidence type="ECO:0000313" key="6">
    <source>
        <dbReference type="Proteomes" id="UP000233256"/>
    </source>
</evidence>
<dbReference type="CDD" id="cd01129">
    <property type="entry name" value="PulE-GspE-like"/>
    <property type="match status" value="1"/>
</dbReference>
<dbReference type="SUPFAM" id="SSF160246">
    <property type="entry name" value="EspE N-terminal domain-like"/>
    <property type="match status" value="1"/>
</dbReference>
<dbReference type="GO" id="GO:0005524">
    <property type="term" value="F:ATP binding"/>
    <property type="evidence" value="ECO:0007669"/>
    <property type="project" value="UniProtKB-KW"/>
</dbReference>
<protein>
    <recommendedName>
        <fullName evidence="4">Bacterial type II secretion system protein E domain-containing protein</fullName>
    </recommendedName>
</protein>
<dbReference type="PANTHER" id="PTHR30258:SF2">
    <property type="entry name" value="COMG OPERON PROTEIN 1"/>
    <property type="match status" value="1"/>
</dbReference>
<dbReference type="InterPro" id="IPR027417">
    <property type="entry name" value="P-loop_NTPase"/>
</dbReference>
<keyword evidence="3" id="KW-0067">ATP-binding</keyword>
<dbReference type="SMART" id="SM00382">
    <property type="entry name" value="AAA"/>
    <property type="match status" value="1"/>
</dbReference>
<dbReference type="InterPro" id="IPR007831">
    <property type="entry name" value="T2SS_GspE_N"/>
</dbReference>
<evidence type="ECO:0000256" key="1">
    <source>
        <dbReference type="ARBA" id="ARBA00006611"/>
    </source>
</evidence>
<dbReference type="Pfam" id="PF05157">
    <property type="entry name" value="MshEN"/>
    <property type="match status" value="1"/>
</dbReference>
<dbReference type="InterPro" id="IPR003593">
    <property type="entry name" value="AAA+_ATPase"/>
</dbReference>
<dbReference type="GO" id="GO:0016887">
    <property type="term" value="F:ATP hydrolysis activity"/>
    <property type="evidence" value="ECO:0007669"/>
    <property type="project" value="TreeGrafter"/>
</dbReference>
<dbReference type="PANTHER" id="PTHR30258">
    <property type="entry name" value="TYPE II SECRETION SYSTEM PROTEIN GSPE-RELATED"/>
    <property type="match status" value="1"/>
</dbReference>
<dbReference type="Pfam" id="PF00437">
    <property type="entry name" value="T2SSE"/>
    <property type="match status" value="1"/>
</dbReference>
<dbReference type="Proteomes" id="UP000233256">
    <property type="component" value="Unassembled WGS sequence"/>
</dbReference>
<accession>A0A2N1PQE8</accession>
<keyword evidence="2" id="KW-0547">Nucleotide-binding</keyword>
<name>A0A2N1PQE8_9BACT</name>
<reference evidence="5 6" key="1">
    <citation type="journal article" date="2017" name="ISME J.">
        <title>Potential for microbial H2 and metal transformations associated with novel bacteria and archaea in deep terrestrial subsurface sediments.</title>
        <authorList>
            <person name="Hernsdorf A.W."/>
            <person name="Amano Y."/>
            <person name="Miyakawa K."/>
            <person name="Ise K."/>
            <person name="Suzuki Y."/>
            <person name="Anantharaman K."/>
            <person name="Probst A."/>
            <person name="Burstein D."/>
            <person name="Thomas B.C."/>
            <person name="Banfield J.F."/>
        </authorList>
    </citation>
    <scope>NUCLEOTIDE SEQUENCE [LARGE SCALE GENOMIC DNA]</scope>
    <source>
        <strain evidence="5">HGW-Wallbacteria-1</strain>
    </source>
</reference>
<dbReference type="Gene3D" id="3.40.50.300">
    <property type="entry name" value="P-loop containing nucleotide triphosphate hydrolases"/>
    <property type="match status" value="1"/>
</dbReference>
<dbReference type="Gene3D" id="3.30.300.160">
    <property type="entry name" value="Type II secretion system, protein E, N-terminal domain"/>
    <property type="match status" value="1"/>
</dbReference>
<dbReference type="AlphaFoldDB" id="A0A2N1PQE8"/>
<dbReference type="EMBL" id="PGXC01000005">
    <property type="protein sequence ID" value="PKK90565.1"/>
    <property type="molecule type" value="Genomic_DNA"/>
</dbReference>
<sequence length="616" mass="68057">MTVFLNKLGSFLVEKGQLTEMQLQKGLEHAASNTQLIGESLTSLGYISEAELLSRLGELHNLEVIIPDQWPIFPANCENAQTLEKIIRMIPRDYAEAAQCVPFHAEGDLIFLANLIPWNCDLQSDIEALTGLKTKMFIAGRNWISQRIHQLWAMVLEQDPNSEKKLTPDMDMSAKLNHSFTGIDQISDRTKTRGYSVDEISPAEFRPETDLLITDETRGLLDLSTPPSSLAAEELNRIISEAIRSRASDIHLESGETGLHTRMRVDGVMLETGTEQSRTLQKALATRIKVLGNMDISETRMPQDGRFSIRTRGRETFDARVSTMPSAHGERVVLRLLPGECEIISLDQLGFPSEALVIFRNLLALPHGILLVTGPTGSGKTTTLYGALDSMDKNTRNIITLEDPIETRLKGISQIQVNPEIGFTFAAGLRSLLRQDPDVIMVGEIRDSPTAEIAVHASMTGHMVLSTLHTRDASGAVMRMSSMGTDRAALASSLNGVIAQRLVRKLCSCRTHSIPTEKDLVFLSSEAAELVRGQTLAAPVGCVKCRHTGYSGRTTLVEILPVDEDMRELMRLNGTEKEIRHHARKCSETSLEISGIRKVLMGETSLAELTRIIAEF</sequence>
<dbReference type="InterPro" id="IPR001482">
    <property type="entry name" value="T2SS/T4SS_dom"/>
</dbReference>